<dbReference type="CDD" id="cd00009">
    <property type="entry name" value="AAA"/>
    <property type="match status" value="1"/>
</dbReference>
<feature type="domain" description="ATPase AAA-3" evidence="2">
    <location>
        <begin position="85"/>
        <end position="218"/>
    </location>
</feature>
<comment type="caution">
    <text evidence="4">The sequence shown here is derived from an EMBL/GenBank/DDBJ whole genome shotgun (WGS) entry which is preliminary data.</text>
</comment>
<reference evidence="4 5" key="1">
    <citation type="submission" date="2020-05" db="EMBL/GenBank/DDBJ databases">
        <title>Azospirillum oleiclasticum sp. nov, a nitrogen-fixing and heavy crude oil-emulsifying bacterium isolated from the crude oil of Yumen Oilfield.</title>
        <authorList>
            <person name="Wu D."/>
            <person name="Cai M."/>
            <person name="Zhang X."/>
        </authorList>
    </citation>
    <scope>NUCLEOTIDE SEQUENCE [LARGE SCALE GENOMIC DNA]</scope>
    <source>
        <strain evidence="4 5">ROY-1-1-2</strain>
    </source>
</reference>
<name>A0ABX2T466_9PROT</name>
<evidence type="ECO:0000313" key="5">
    <source>
        <dbReference type="Proteomes" id="UP000584642"/>
    </source>
</evidence>
<dbReference type="PANTHER" id="PTHR42759">
    <property type="entry name" value="MOXR FAMILY PROTEIN"/>
    <property type="match status" value="1"/>
</dbReference>
<evidence type="ECO:0000256" key="1">
    <source>
        <dbReference type="SAM" id="MobiDB-lite"/>
    </source>
</evidence>
<feature type="compositionally biased region" description="Polar residues" evidence="1">
    <location>
        <begin position="26"/>
        <end position="36"/>
    </location>
</feature>
<dbReference type="Pfam" id="PF07726">
    <property type="entry name" value="AAA_3"/>
    <property type="match status" value="1"/>
</dbReference>
<dbReference type="PANTHER" id="PTHR42759:SF1">
    <property type="entry name" value="MAGNESIUM-CHELATASE SUBUNIT CHLD"/>
    <property type="match status" value="1"/>
</dbReference>
<accession>A0ABX2T466</accession>
<dbReference type="Pfam" id="PF17863">
    <property type="entry name" value="AAA_lid_2"/>
    <property type="match status" value="1"/>
</dbReference>
<dbReference type="Proteomes" id="UP000584642">
    <property type="component" value="Unassembled WGS sequence"/>
</dbReference>
<dbReference type="EMBL" id="JABFDB010000001">
    <property type="protein sequence ID" value="NYZ18999.1"/>
    <property type="molecule type" value="Genomic_DNA"/>
</dbReference>
<sequence length="365" mass="40281">MVGLRNLFSPYSSHRSRQPPREWETQDLSATDLRSANTEDPQRLLAEIEMLGTRLAMVRDRIGRIIFGQQEVVDLTLCTLLAGGHVLLIGVPGLAKTRLVETLGTILGMNEKRIQCTPDLMPADILGSEVLEEGEGGRRSFRFIPGPVFSQLLMADEINRASPRTQSALLQAMQEGRVSVAGHYHALPTPFHVLATQNPLEQEGTYPLPEAQLDRFLMQIDVTYPDRDAERRMMVATTGVESEKAVTVMSPTDLQEAQRLVRRIPVSDGVVEGILDLVRRGRPDSTDVPEVQRHVAWGPGPRASQALMLASRARAALDGRLAPSLDDVVALAKPVLRHRMALNFAARADGITLDDVIDRLCKPLM</sequence>
<dbReference type="Gene3D" id="1.10.8.80">
    <property type="entry name" value="Magnesium chelatase subunit I, C-Terminal domain"/>
    <property type="match status" value="1"/>
</dbReference>
<dbReference type="InterPro" id="IPR027417">
    <property type="entry name" value="P-loop_NTPase"/>
</dbReference>
<dbReference type="InterPro" id="IPR011703">
    <property type="entry name" value="ATPase_AAA-3"/>
</dbReference>
<dbReference type="SUPFAM" id="SSF52540">
    <property type="entry name" value="P-loop containing nucleoside triphosphate hydrolases"/>
    <property type="match status" value="1"/>
</dbReference>
<gene>
    <name evidence="4" type="ORF">HND93_04690</name>
</gene>
<feature type="region of interest" description="Disordered" evidence="1">
    <location>
        <begin position="1"/>
        <end position="36"/>
    </location>
</feature>
<evidence type="ECO:0000259" key="2">
    <source>
        <dbReference type="Pfam" id="PF07726"/>
    </source>
</evidence>
<evidence type="ECO:0000259" key="3">
    <source>
        <dbReference type="Pfam" id="PF17863"/>
    </source>
</evidence>
<protein>
    <submittedName>
        <fullName evidence="4">MoxR family ATPase</fullName>
    </submittedName>
</protein>
<dbReference type="InterPro" id="IPR050764">
    <property type="entry name" value="CbbQ/NirQ/NorQ/GpvN"/>
</dbReference>
<keyword evidence="5" id="KW-1185">Reference proteome</keyword>
<dbReference type="PIRSF" id="PIRSF002849">
    <property type="entry name" value="AAA_ATPase_chaperone_MoxR_prd"/>
    <property type="match status" value="1"/>
</dbReference>
<dbReference type="Gene3D" id="3.40.50.300">
    <property type="entry name" value="P-loop containing nucleotide triphosphate hydrolases"/>
    <property type="match status" value="1"/>
</dbReference>
<evidence type="ECO:0000313" key="4">
    <source>
        <dbReference type="EMBL" id="NYZ18999.1"/>
    </source>
</evidence>
<dbReference type="InterPro" id="IPR041628">
    <property type="entry name" value="ChlI/MoxR_AAA_lid"/>
</dbReference>
<feature type="domain" description="ChlI/MoxR AAA lid" evidence="3">
    <location>
        <begin position="292"/>
        <end position="359"/>
    </location>
</feature>
<proteinExistence type="predicted"/>
<organism evidence="4 5">
    <name type="scientific">Azospirillum oleiclasticum</name>
    <dbReference type="NCBI Taxonomy" id="2735135"/>
    <lineage>
        <taxon>Bacteria</taxon>
        <taxon>Pseudomonadati</taxon>
        <taxon>Pseudomonadota</taxon>
        <taxon>Alphaproteobacteria</taxon>
        <taxon>Rhodospirillales</taxon>
        <taxon>Azospirillaceae</taxon>
        <taxon>Azospirillum</taxon>
    </lineage>
</organism>